<dbReference type="Proteomes" id="UP000078542">
    <property type="component" value="Unassembled WGS sequence"/>
</dbReference>
<sequence length="55" mass="6378">MARIPFSASSAFRRARDEIRALNPALERTRRRSRGDYVYRKIGKLASIRVTNGNR</sequence>
<accession>A0A151IFR8</accession>
<name>A0A151IFR8_9HYME</name>
<dbReference type="EMBL" id="KQ977771">
    <property type="protein sequence ID" value="KYM99969.1"/>
    <property type="molecule type" value="Genomic_DNA"/>
</dbReference>
<reference evidence="1 2" key="1">
    <citation type="submission" date="2016-03" db="EMBL/GenBank/DDBJ databases">
        <title>Cyphomyrmex costatus WGS genome.</title>
        <authorList>
            <person name="Nygaard S."/>
            <person name="Hu H."/>
            <person name="Boomsma J."/>
            <person name="Zhang G."/>
        </authorList>
    </citation>
    <scope>NUCLEOTIDE SEQUENCE [LARGE SCALE GENOMIC DNA]</scope>
    <source>
        <strain evidence="1">MS0001</strain>
        <tissue evidence="1">Whole body</tissue>
    </source>
</reference>
<gene>
    <name evidence="1" type="ORF">ALC62_09207</name>
</gene>
<keyword evidence="2" id="KW-1185">Reference proteome</keyword>
<organism evidence="1 2">
    <name type="scientific">Cyphomyrmex costatus</name>
    <dbReference type="NCBI Taxonomy" id="456900"/>
    <lineage>
        <taxon>Eukaryota</taxon>
        <taxon>Metazoa</taxon>
        <taxon>Ecdysozoa</taxon>
        <taxon>Arthropoda</taxon>
        <taxon>Hexapoda</taxon>
        <taxon>Insecta</taxon>
        <taxon>Pterygota</taxon>
        <taxon>Neoptera</taxon>
        <taxon>Endopterygota</taxon>
        <taxon>Hymenoptera</taxon>
        <taxon>Apocrita</taxon>
        <taxon>Aculeata</taxon>
        <taxon>Formicoidea</taxon>
        <taxon>Formicidae</taxon>
        <taxon>Myrmicinae</taxon>
        <taxon>Cyphomyrmex</taxon>
    </lineage>
</organism>
<proteinExistence type="predicted"/>
<dbReference type="AlphaFoldDB" id="A0A151IFR8"/>
<evidence type="ECO:0000313" key="1">
    <source>
        <dbReference type="EMBL" id="KYM99969.1"/>
    </source>
</evidence>
<evidence type="ECO:0000313" key="2">
    <source>
        <dbReference type="Proteomes" id="UP000078542"/>
    </source>
</evidence>
<protein>
    <submittedName>
        <fullName evidence="1">Uncharacterized protein</fullName>
    </submittedName>
</protein>